<dbReference type="PANTHER" id="PTHR10534:SF2">
    <property type="entry name" value="PYRIDOXAL KINASE"/>
    <property type="match status" value="1"/>
</dbReference>
<organism evidence="7 8">
    <name type="scientific">Hanseniaspora uvarum</name>
    <name type="common">Yeast</name>
    <name type="synonym">Kloeckera apiculata</name>
    <dbReference type="NCBI Taxonomy" id="29833"/>
    <lineage>
        <taxon>Eukaryota</taxon>
        <taxon>Fungi</taxon>
        <taxon>Dikarya</taxon>
        <taxon>Ascomycota</taxon>
        <taxon>Saccharomycotina</taxon>
        <taxon>Saccharomycetes</taxon>
        <taxon>Saccharomycodales</taxon>
        <taxon>Saccharomycodaceae</taxon>
        <taxon>Hanseniaspora</taxon>
    </lineage>
</organism>
<dbReference type="InterPro" id="IPR029056">
    <property type="entry name" value="Ribokinase-like"/>
</dbReference>
<dbReference type="OrthoDB" id="2104723at2759"/>
<evidence type="ECO:0000256" key="2">
    <source>
        <dbReference type="ARBA" id="ARBA00012104"/>
    </source>
</evidence>
<protein>
    <recommendedName>
        <fullName evidence="2">pyridoxal kinase</fullName>
        <ecNumber evidence="2">2.7.1.35</ecNumber>
    </recommendedName>
</protein>
<gene>
    <name evidence="7" type="ORF">AWRI3580_g2531</name>
</gene>
<dbReference type="GO" id="GO:0009443">
    <property type="term" value="P:pyridoxal 5'-phosphate salvage"/>
    <property type="evidence" value="ECO:0007669"/>
    <property type="project" value="InterPro"/>
</dbReference>
<dbReference type="EMBL" id="LPNN01000005">
    <property type="protein sequence ID" value="OEJ86655.1"/>
    <property type="molecule type" value="Genomic_DNA"/>
</dbReference>
<keyword evidence="3" id="KW-0808">Transferase</keyword>
<comment type="similarity">
    <text evidence="1">Belongs to the pyridoxine kinase family.</text>
</comment>
<evidence type="ECO:0000313" key="8">
    <source>
        <dbReference type="Proteomes" id="UP000095358"/>
    </source>
</evidence>
<evidence type="ECO:0000256" key="3">
    <source>
        <dbReference type="ARBA" id="ARBA00022679"/>
    </source>
</evidence>
<proteinExistence type="inferred from homology"/>
<dbReference type="InterPro" id="IPR004625">
    <property type="entry name" value="PyrdxlKinase"/>
</dbReference>
<dbReference type="EC" id="2.7.1.35" evidence="2"/>
<keyword evidence="4" id="KW-0547">Nucleotide-binding</keyword>
<evidence type="ECO:0000256" key="6">
    <source>
        <dbReference type="ARBA" id="ARBA00022840"/>
    </source>
</evidence>
<keyword evidence="6" id="KW-0067">ATP-binding</keyword>
<dbReference type="Gene3D" id="3.40.1190.20">
    <property type="match status" value="1"/>
</dbReference>
<name>A0A1E5RIF7_HANUV</name>
<dbReference type="AlphaFoldDB" id="A0A1E5RIF7"/>
<dbReference type="GO" id="GO:0005829">
    <property type="term" value="C:cytosol"/>
    <property type="evidence" value="ECO:0007669"/>
    <property type="project" value="TreeGrafter"/>
</dbReference>
<dbReference type="GO" id="GO:0008478">
    <property type="term" value="F:pyridoxal kinase activity"/>
    <property type="evidence" value="ECO:0007669"/>
    <property type="project" value="UniProtKB-EC"/>
</dbReference>
<reference evidence="8" key="1">
    <citation type="journal article" date="2016" name="Genome Announc.">
        <title>Genome sequences of three species of Hanseniaspora isolated from spontaneous wine fermentations.</title>
        <authorList>
            <person name="Sternes P.R."/>
            <person name="Lee D."/>
            <person name="Kutyna D.R."/>
            <person name="Borneman A.R."/>
        </authorList>
    </citation>
    <scope>NUCLEOTIDE SEQUENCE [LARGE SCALE GENOMIC DNA]</scope>
    <source>
        <strain evidence="8">AWRI3580</strain>
    </source>
</reference>
<feature type="unsure residue" description="E or Q" evidence="7">
    <location>
        <position position="173"/>
    </location>
</feature>
<evidence type="ECO:0000256" key="1">
    <source>
        <dbReference type="ARBA" id="ARBA00008805"/>
    </source>
</evidence>
<keyword evidence="5 7" id="KW-0418">Kinase</keyword>
<dbReference type="STRING" id="29833.A0A1E5RIF7"/>
<dbReference type="Proteomes" id="UP000095358">
    <property type="component" value="Unassembled WGS sequence"/>
</dbReference>
<accession>A0A1E5RIF7</accession>
<evidence type="ECO:0000256" key="4">
    <source>
        <dbReference type="ARBA" id="ARBA00022741"/>
    </source>
</evidence>
<keyword evidence="8" id="KW-1185">Reference proteome</keyword>
<evidence type="ECO:0000256" key="5">
    <source>
        <dbReference type="ARBA" id="ARBA00022777"/>
    </source>
</evidence>
<evidence type="ECO:0000313" key="7">
    <source>
        <dbReference type="EMBL" id="OEJ86655.1"/>
    </source>
</evidence>
<dbReference type="GO" id="GO:0005524">
    <property type="term" value="F:ATP binding"/>
    <property type="evidence" value="ECO:0007669"/>
    <property type="project" value="UniProtKB-KW"/>
</dbReference>
<dbReference type="VEuPathDB" id="FungiDB:AWRI3580_g2531"/>
<sequence>MNSILSLQSHVVHGYVGNRTIQPILTSLKVNIDIINLIQFSNHTGYNNHTGEITSSEEIIKLLDVNLKCDFQYNGYILGYLSNNNNLKSILNYLKQEYHKSYRDYIVILDPVMGDDNVIYVEENIIKEYQSLICNDNIFTNNLVLTPNIFELQLLTNYENIVTKDLKMDDIYEMSSKIFEHKNNLKLLIVTNLNDLVLFNNDKFVYIMCLLKDKKLLFKVPKFDYYFTGVGDLFSGVLMYSMLNNKLLDDFSDLKNIIKSINYTLNLIHLVLQLTIDDRKDLNNLRLDDKDRVSINMKDYELKILKSIKYLKDINNDNMVNYFDGYLS</sequence>
<dbReference type="PANTHER" id="PTHR10534">
    <property type="entry name" value="PYRIDOXAL KINASE"/>
    <property type="match status" value="1"/>
</dbReference>
<feature type="unsure residue" description="I or L" evidence="7">
    <location>
        <position position="248"/>
    </location>
</feature>
<comment type="caution">
    <text evidence="7">The sequence shown here is derived from an EMBL/GenBank/DDBJ whole genome shotgun (WGS) entry which is preliminary data.</text>
</comment>
<dbReference type="SUPFAM" id="SSF53613">
    <property type="entry name" value="Ribokinase-like"/>
    <property type="match status" value="1"/>
</dbReference>